<sequence length="495" mass="54516">MNKKRPQKTVLAAGPSPKRGDLIELAVTALDEDGNGIGIHDSTNVHVTGALPDERVRARLTHVGKKHFHAETVEVLRPSRARLAQTPCTRTGRCDGCPLIVMHYPDQLTWKRTFTERQIRRYQTLGAAEVLATLPSPNQLHYRNSAKLVVSGTFRRPVIGIYRRNSHQVMDIGECPLHHPLINRIVAAVKEGIAKCKVQVYNPRTGSGILRYLAIRVSERTGTAMAVFVTVERNYNEIHHLAKHLQQSVPQVEVVAQNVNPSEGNVILGQRDYFLTRPHALTEELGGIRFTISPRSFFQVNSGGARIIYETVRQWSNLTGKETVVDLYCGIGGIALFLAGTAREVHGIEVVEAAVSDAESNARLNRIHNCTFEAGDAAGLLEELVDDGERPDLVVLNPPRKGCDAGVLKKVAAAGPSRIIYVSCAPATLARDLDILAGLGYATRRVQPVDMFPQTPHVENIALLIKELPRHDRLEPPAKERNRPRAHRNAKGGAV</sequence>
<dbReference type="SUPFAM" id="SSF50249">
    <property type="entry name" value="Nucleic acid-binding proteins"/>
    <property type="match status" value="1"/>
</dbReference>
<dbReference type="Gene3D" id="2.40.50.1070">
    <property type="match status" value="1"/>
</dbReference>
<evidence type="ECO:0000256" key="4">
    <source>
        <dbReference type="PROSITE-ProRule" id="PRU01024"/>
    </source>
</evidence>
<feature type="active site" description="Nucleophile" evidence="4">
    <location>
        <position position="424"/>
    </location>
</feature>
<dbReference type="FunFam" id="2.40.50.1070:FF:000003">
    <property type="entry name" value="23S rRNA (Uracil-5-)-methyltransferase RumA"/>
    <property type="match status" value="1"/>
</dbReference>
<dbReference type="InterPro" id="IPR002792">
    <property type="entry name" value="TRAM_dom"/>
</dbReference>
<dbReference type="FunFam" id="3.40.50.150:FF:000009">
    <property type="entry name" value="23S rRNA (Uracil(1939)-C(5))-methyltransferase RlmD"/>
    <property type="match status" value="1"/>
</dbReference>
<dbReference type="EMBL" id="JXBL01000001">
    <property type="protein sequence ID" value="KIE42559.1"/>
    <property type="molecule type" value="Genomic_DNA"/>
</dbReference>
<dbReference type="Proteomes" id="UP000031433">
    <property type="component" value="Unassembled WGS sequence"/>
</dbReference>
<keyword evidence="9" id="KW-1185">Reference proteome</keyword>
<evidence type="ECO:0000256" key="2">
    <source>
        <dbReference type="ARBA" id="ARBA00022679"/>
    </source>
</evidence>
<reference evidence="8 9" key="1">
    <citation type="submission" date="2015-01" db="EMBL/GenBank/DDBJ databases">
        <title>Genome sequence of the anaerobic bacterium Geobacter soli GSS01, a dissimilatory Fe(III) reducer from soil.</title>
        <authorList>
            <person name="Yang G."/>
            <person name="Zhou S."/>
        </authorList>
    </citation>
    <scope>NUCLEOTIDE SEQUENCE [LARGE SCALE GENOMIC DNA]</scope>
    <source>
        <strain evidence="8 9">GSS01</strain>
    </source>
</reference>
<dbReference type="Pfam" id="PF05958">
    <property type="entry name" value="tRNA_U5-meth_tr"/>
    <property type="match status" value="1"/>
</dbReference>
<dbReference type="RefSeq" id="WP_039645238.1">
    <property type="nucleotide sequence ID" value="NZ_JXBL01000001.1"/>
</dbReference>
<evidence type="ECO:0000313" key="8">
    <source>
        <dbReference type="EMBL" id="KIE42559.1"/>
    </source>
</evidence>
<dbReference type="GO" id="GO:0070041">
    <property type="term" value="F:rRNA (uridine-C5-)-methyltransferase activity"/>
    <property type="evidence" value="ECO:0007669"/>
    <property type="project" value="TreeGrafter"/>
</dbReference>
<keyword evidence="2 4" id="KW-0808">Transferase</keyword>
<feature type="binding site" evidence="4">
    <location>
        <position position="299"/>
    </location>
    <ligand>
        <name>S-adenosyl-L-methionine</name>
        <dbReference type="ChEBI" id="CHEBI:59789"/>
    </ligand>
</feature>
<dbReference type="AlphaFoldDB" id="A0A0C1TP01"/>
<feature type="active site" evidence="5">
    <location>
        <position position="424"/>
    </location>
</feature>
<comment type="similarity">
    <text evidence="4">Belongs to the class I-like SAM-binding methyltransferase superfamily. RNA M5U methyltransferase family.</text>
</comment>
<feature type="compositionally biased region" description="Basic residues" evidence="6">
    <location>
        <begin position="484"/>
        <end position="495"/>
    </location>
</feature>
<evidence type="ECO:0000313" key="9">
    <source>
        <dbReference type="Proteomes" id="UP000031433"/>
    </source>
</evidence>
<dbReference type="SUPFAM" id="SSF53335">
    <property type="entry name" value="S-adenosyl-L-methionine-dependent methyltransferases"/>
    <property type="match status" value="1"/>
</dbReference>
<dbReference type="InterPro" id="IPR012340">
    <property type="entry name" value="NA-bd_OB-fold"/>
</dbReference>
<dbReference type="Gene3D" id="2.40.50.140">
    <property type="entry name" value="Nucleic acid-binding proteins"/>
    <property type="match status" value="1"/>
</dbReference>
<evidence type="ECO:0000256" key="6">
    <source>
        <dbReference type="SAM" id="MobiDB-lite"/>
    </source>
</evidence>
<evidence type="ECO:0000256" key="5">
    <source>
        <dbReference type="PROSITE-ProRule" id="PRU10015"/>
    </source>
</evidence>
<dbReference type="InterPro" id="IPR010280">
    <property type="entry name" value="U5_MeTrfase_fam"/>
</dbReference>
<dbReference type="PANTHER" id="PTHR11061">
    <property type="entry name" value="RNA M5U METHYLTRANSFERASE"/>
    <property type="match status" value="1"/>
</dbReference>
<feature type="domain" description="TRAM" evidence="7">
    <location>
        <begin position="16"/>
        <end position="74"/>
    </location>
</feature>
<keyword evidence="1 4" id="KW-0489">Methyltransferase</keyword>
<protein>
    <submittedName>
        <fullName evidence="8">RNA methyltransferase</fullName>
    </submittedName>
</protein>
<dbReference type="PROSITE" id="PS01230">
    <property type="entry name" value="TRMA_1"/>
    <property type="match status" value="1"/>
</dbReference>
<dbReference type="PROSITE" id="PS01231">
    <property type="entry name" value="TRMA_2"/>
    <property type="match status" value="1"/>
</dbReference>
<feature type="binding site" evidence="4">
    <location>
        <position position="328"/>
    </location>
    <ligand>
        <name>S-adenosyl-L-methionine</name>
        <dbReference type="ChEBI" id="CHEBI:59789"/>
    </ligand>
</feature>
<dbReference type="CDD" id="cd02440">
    <property type="entry name" value="AdoMet_MTases"/>
    <property type="match status" value="1"/>
</dbReference>
<organism evidence="8 9">
    <name type="scientific">Geobacter soli</name>
    <dbReference type="NCBI Taxonomy" id="1510391"/>
    <lineage>
        <taxon>Bacteria</taxon>
        <taxon>Pseudomonadati</taxon>
        <taxon>Thermodesulfobacteriota</taxon>
        <taxon>Desulfuromonadia</taxon>
        <taxon>Geobacterales</taxon>
        <taxon>Geobacteraceae</taxon>
        <taxon>Geobacter</taxon>
    </lineage>
</organism>
<feature type="binding site" evidence="4">
    <location>
        <position position="397"/>
    </location>
    <ligand>
        <name>S-adenosyl-L-methionine</name>
        <dbReference type="ChEBI" id="CHEBI:59789"/>
    </ligand>
</feature>
<feature type="compositionally biased region" description="Basic and acidic residues" evidence="6">
    <location>
        <begin position="472"/>
        <end position="483"/>
    </location>
</feature>
<dbReference type="GO" id="GO:0070475">
    <property type="term" value="P:rRNA base methylation"/>
    <property type="evidence" value="ECO:0007669"/>
    <property type="project" value="TreeGrafter"/>
</dbReference>
<dbReference type="Gene3D" id="3.40.50.150">
    <property type="entry name" value="Vaccinia Virus protein VP39"/>
    <property type="match status" value="1"/>
</dbReference>
<dbReference type="NCBIfam" id="TIGR00479">
    <property type="entry name" value="rumA"/>
    <property type="match status" value="1"/>
</dbReference>
<evidence type="ECO:0000256" key="3">
    <source>
        <dbReference type="ARBA" id="ARBA00022691"/>
    </source>
</evidence>
<dbReference type="PROSITE" id="PS51687">
    <property type="entry name" value="SAM_MT_RNA_M5U"/>
    <property type="match status" value="1"/>
</dbReference>
<comment type="caution">
    <text evidence="8">The sequence shown here is derived from an EMBL/GenBank/DDBJ whole genome shotgun (WGS) entry which is preliminary data.</text>
</comment>
<dbReference type="InterPro" id="IPR029063">
    <property type="entry name" value="SAM-dependent_MTases_sf"/>
</dbReference>
<dbReference type="InterPro" id="IPR030390">
    <property type="entry name" value="MeTrfase_TrmA_AS"/>
</dbReference>
<gene>
    <name evidence="8" type="ORF">SE37_07925</name>
</gene>
<name>A0A0C1TP01_9BACT</name>
<keyword evidence="3 4" id="KW-0949">S-adenosyl-L-methionine</keyword>
<evidence type="ECO:0000259" key="7">
    <source>
        <dbReference type="PROSITE" id="PS50926"/>
    </source>
</evidence>
<dbReference type="InterPro" id="IPR030391">
    <property type="entry name" value="MeTrfase_TrmA_CS"/>
</dbReference>
<evidence type="ECO:0000256" key="1">
    <source>
        <dbReference type="ARBA" id="ARBA00022603"/>
    </source>
</evidence>
<accession>A0A0C1TP01</accession>
<feature type="binding site" evidence="4">
    <location>
        <position position="349"/>
    </location>
    <ligand>
        <name>S-adenosyl-L-methionine</name>
        <dbReference type="ChEBI" id="CHEBI:59789"/>
    </ligand>
</feature>
<feature type="region of interest" description="Disordered" evidence="6">
    <location>
        <begin position="472"/>
        <end position="495"/>
    </location>
</feature>
<proteinExistence type="inferred from homology"/>
<dbReference type="PANTHER" id="PTHR11061:SF30">
    <property type="entry name" value="TRNA (URACIL(54)-C(5))-METHYLTRANSFERASE"/>
    <property type="match status" value="1"/>
</dbReference>
<dbReference type="PROSITE" id="PS50926">
    <property type="entry name" value="TRAM"/>
    <property type="match status" value="1"/>
</dbReference>